<feature type="compositionally biased region" description="Polar residues" evidence="1">
    <location>
        <begin position="11"/>
        <end position="24"/>
    </location>
</feature>
<protein>
    <submittedName>
        <fullName evidence="2">Uncharacterized protein</fullName>
    </submittedName>
</protein>
<organism evidence="2">
    <name type="scientific">Actinomyces succiniciruminis</name>
    <dbReference type="NCBI Taxonomy" id="1522002"/>
    <lineage>
        <taxon>Bacteria</taxon>
        <taxon>Bacillati</taxon>
        <taxon>Actinomycetota</taxon>
        <taxon>Actinomycetes</taxon>
        <taxon>Actinomycetales</taxon>
        <taxon>Actinomycetaceae</taxon>
        <taxon>Actinomyces</taxon>
    </lineage>
</organism>
<dbReference type="EMBL" id="LK995496">
    <property type="protein sequence ID" value="CED91165.1"/>
    <property type="molecule type" value="Genomic_DNA"/>
</dbReference>
<name>A0A1L7RBB8_9ACTO</name>
<evidence type="ECO:0000313" key="2">
    <source>
        <dbReference type="EMBL" id="CED91165.1"/>
    </source>
</evidence>
<accession>A0A1L7RBB8</accession>
<feature type="region of interest" description="Disordered" evidence="1">
    <location>
        <begin position="1"/>
        <end position="46"/>
    </location>
</feature>
<dbReference type="AlphaFoldDB" id="A0A1L7RBB8"/>
<gene>
    <name evidence="2" type="ORF">AAM4_1333</name>
</gene>
<sequence>MLRLSAAEITDSPNGEQRSGQHTAAASAAMGESPFNMHTVAHPAPP</sequence>
<reference evidence="2" key="1">
    <citation type="submission" date="2014-07" db="EMBL/GenBank/DDBJ databases">
        <authorList>
            <person name="Zhang J.E."/>
            <person name="Yang H."/>
            <person name="Guo J."/>
            <person name="Deng Z."/>
            <person name="Luo H."/>
            <person name="Luo M."/>
            <person name="Zhao B."/>
        </authorList>
    </citation>
    <scope>NUCLEOTIDE SEQUENCE</scope>
    <source>
        <strain evidence="2">AM4</strain>
    </source>
</reference>
<proteinExistence type="predicted"/>
<dbReference type="RefSeq" id="WP_210579938.1">
    <property type="nucleotide sequence ID" value="NZ_LK995496.1"/>
</dbReference>
<evidence type="ECO:0000256" key="1">
    <source>
        <dbReference type="SAM" id="MobiDB-lite"/>
    </source>
</evidence>